<evidence type="ECO:0000313" key="1">
    <source>
        <dbReference type="EMBL" id="KAI0054127.1"/>
    </source>
</evidence>
<dbReference type="Proteomes" id="UP000814033">
    <property type="component" value="Unassembled WGS sequence"/>
</dbReference>
<accession>A0ACB8SCZ1</accession>
<dbReference type="EMBL" id="MU275838">
    <property type="protein sequence ID" value="KAI0054127.1"/>
    <property type="molecule type" value="Genomic_DNA"/>
</dbReference>
<reference evidence="1" key="1">
    <citation type="submission" date="2021-02" db="EMBL/GenBank/DDBJ databases">
        <authorList>
            <consortium name="DOE Joint Genome Institute"/>
            <person name="Ahrendt S."/>
            <person name="Looney B.P."/>
            <person name="Miyauchi S."/>
            <person name="Morin E."/>
            <person name="Drula E."/>
            <person name="Courty P.E."/>
            <person name="Chicoki N."/>
            <person name="Fauchery L."/>
            <person name="Kohler A."/>
            <person name="Kuo A."/>
            <person name="Labutti K."/>
            <person name="Pangilinan J."/>
            <person name="Lipzen A."/>
            <person name="Riley R."/>
            <person name="Andreopoulos W."/>
            <person name="He G."/>
            <person name="Johnson J."/>
            <person name="Barry K.W."/>
            <person name="Grigoriev I.V."/>
            <person name="Nagy L."/>
            <person name="Hibbett D."/>
            <person name="Henrissat B."/>
            <person name="Matheny P.B."/>
            <person name="Labbe J."/>
            <person name="Martin F."/>
        </authorList>
    </citation>
    <scope>NUCLEOTIDE SEQUENCE</scope>
    <source>
        <strain evidence="1">FP105234-sp</strain>
    </source>
</reference>
<reference evidence="1" key="2">
    <citation type="journal article" date="2022" name="New Phytol.">
        <title>Evolutionary transition to the ectomycorrhizal habit in the genomes of a hyperdiverse lineage of mushroom-forming fungi.</title>
        <authorList>
            <person name="Looney B."/>
            <person name="Miyauchi S."/>
            <person name="Morin E."/>
            <person name="Drula E."/>
            <person name="Courty P.E."/>
            <person name="Kohler A."/>
            <person name="Kuo A."/>
            <person name="LaButti K."/>
            <person name="Pangilinan J."/>
            <person name="Lipzen A."/>
            <person name="Riley R."/>
            <person name="Andreopoulos W."/>
            <person name="He G."/>
            <person name="Johnson J."/>
            <person name="Nolan M."/>
            <person name="Tritt A."/>
            <person name="Barry K.W."/>
            <person name="Grigoriev I.V."/>
            <person name="Nagy L.G."/>
            <person name="Hibbett D."/>
            <person name="Henrissat B."/>
            <person name="Matheny P.B."/>
            <person name="Labbe J."/>
            <person name="Martin F.M."/>
        </authorList>
    </citation>
    <scope>NUCLEOTIDE SEQUENCE</scope>
    <source>
        <strain evidence="1">FP105234-sp</strain>
    </source>
</reference>
<keyword evidence="2" id="KW-1185">Reference proteome</keyword>
<gene>
    <name evidence="1" type="ORF">FA95DRAFT_1551934</name>
</gene>
<proteinExistence type="predicted"/>
<name>A0ACB8SCZ1_9AGAM</name>
<comment type="caution">
    <text evidence="1">The sequence shown here is derived from an EMBL/GenBank/DDBJ whole genome shotgun (WGS) entry which is preliminary data.</text>
</comment>
<organism evidence="1 2">
    <name type="scientific">Auriscalpium vulgare</name>
    <dbReference type="NCBI Taxonomy" id="40419"/>
    <lineage>
        <taxon>Eukaryota</taxon>
        <taxon>Fungi</taxon>
        <taxon>Dikarya</taxon>
        <taxon>Basidiomycota</taxon>
        <taxon>Agaricomycotina</taxon>
        <taxon>Agaricomycetes</taxon>
        <taxon>Russulales</taxon>
        <taxon>Auriscalpiaceae</taxon>
        <taxon>Auriscalpium</taxon>
    </lineage>
</organism>
<sequence length="165" mass="19201">MLVVLGRSAGPACIALRTLHSSSVRLNRVAPPDPISNIRPILYDDPLPPTDEELRHPYSLSEFRGDMREYQWKLQRQQLDSWNHAFWTDSNTRFNAGKAAALDSLPETASPEMQERAVATFYRNWVLQEAERQEEYAQELRRRSIEEIKLAFRVHYQNFKARLSG</sequence>
<evidence type="ECO:0000313" key="2">
    <source>
        <dbReference type="Proteomes" id="UP000814033"/>
    </source>
</evidence>
<protein>
    <submittedName>
        <fullName evidence="1">Uncharacterized protein</fullName>
    </submittedName>
</protein>